<keyword evidence="8" id="KW-1185">Reference proteome</keyword>
<dbReference type="Pfam" id="PF05154">
    <property type="entry name" value="TM2"/>
    <property type="match status" value="1"/>
</dbReference>
<feature type="transmembrane region" description="Helical" evidence="5">
    <location>
        <begin position="62"/>
        <end position="87"/>
    </location>
</feature>
<feature type="transmembrane region" description="Helical" evidence="5">
    <location>
        <begin position="29"/>
        <end position="50"/>
    </location>
</feature>
<feature type="transmembrane region" description="Helical" evidence="5">
    <location>
        <begin position="93"/>
        <end position="112"/>
    </location>
</feature>
<dbReference type="RefSeq" id="WP_345447547.1">
    <property type="nucleotide sequence ID" value="NZ_BAABKP010000009.1"/>
</dbReference>
<accession>A0ABP9BVP0</accession>
<comment type="caution">
    <text evidence="7">The sequence shown here is derived from an EMBL/GenBank/DDBJ whole genome shotgun (WGS) entry which is preliminary data.</text>
</comment>
<organism evidence="7 8">
    <name type="scientific">Rothia endophytica</name>
    <dbReference type="NCBI Taxonomy" id="1324766"/>
    <lineage>
        <taxon>Bacteria</taxon>
        <taxon>Bacillati</taxon>
        <taxon>Actinomycetota</taxon>
        <taxon>Actinomycetes</taxon>
        <taxon>Micrococcales</taxon>
        <taxon>Micrococcaceae</taxon>
        <taxon>Rothia</taxon>
    </lineage>
</organism>
<evidence type="ECO:0000313" key="8">
    <source>
        <dbReference type="Proteomes" id="UP001500187"/>
    </source>
</evidence>
<dbReference type="InterPro" id="IPR007829">
    <property type="entry name" value="TM2"/>
</dbReference>
<dbReference type="Proteomes" id="UP001500187">
    <property type="component" value="Unassembled WGS sequence"/>
</dbReference>
<evidence type="ECO:0000313" key="7">
    <source>
        <dbReference type="EMBL" id="GAA4801187.1"/>
    </source>
</evidence>
<evidence type="ECO:0000259" key="6">
    <source>
        <dbReference type="Pfam" id="PF05154"/>
    </source>
</evidence>
<protein>
    <recommendedName>
        <fullName evidence="6">TM2 domain-containing protein</fullName>
    </recommendedName>
</protein>
<evidence type="ECO:0000256" key="2">
    <source>
        <dbReference type="ARBA" id="ARBA00022692"/>
    </source>
</evidence>
<evidence type="ECO:0000256" key="5">
    <source>
        <dbReference type="SAM" id="Phobius"/>
    </source>
</evidence>
<name>A0ABP9BVP0_9MICC</name>
<evidence type="ECO:0000256" key="4">
    <source>
        <dbReference type="ARBA" id="ARBA00023136"/>
    </source>
</evidence>
<evidence type="ECO:0000256" key="1">
    <source>
        <dbReference type="ARBA" id="ARBA00004141"/>
    </source>
</evidence>
<comment type="subcellular location">
    <subcellularLocation>
        <location evidence="1">Membrane</location>
        <topology evidence="1">Multi-pass membrane protein</topology>
    </subcellularLocation>
</comment>
<keyword evidence="2 5" id="KW-0812">Transmembrane</keyword>
<gene>
    <name evidence="7" type="ORF">GCM10023352_21750</name>
</gene>
<feature type="domain" description="TM2" evidence="6">
    <location>
        <begin position="33"/>
        <end position="83"/>
    </location>
</feature>
<reference evidence="8" key="1">
    <citation type="journal article" date="2019" name="Int. J. Syst. Evol. Microbiol.">
        <title>The Global Catalogue of Microorganisms (GCM) 10K type strain sequencing project: providing services to taxonomists for standard genome sequencing and annotation.</title>
        <authorList>
            <consortium name="The Broad Institute Genomics Platform"/>
            <consortium name="The Broad Institute Genome Sequencing Center for Infectious Disease"/>
            <person name="Wu L."/>
            <person name="Ma J."/>
        </authorList>
    </citation>
    <scope>NUCLEOTIDE SEQUENCE [LARGE SCALE GENOMIC DNA]</scope>
    <source>
        <strain evidence="8">JCM 18541</strain>
    </source>
</reference>
<evidence type="ECO:0000256" key="3">
    <source>
        <dbReference type="ARBA" id="ARBA00022989"/>
    </source>
</evidence>
<sequence length="117" mass="13414">MTGQPEHYRPTPLNNGGRAQSFAQGQPVYIVQAKSAVVAYLLLIFFWWLGAHKFYLRQPFMGITYIVLNLVAGGLFALLPVIFWIAYVPIVLMFIWDLFTMPIRIGFINSLASQRKY</sequence>
<keyword evidence="4 5" id="KW-0472">Membrane</keyword>
<proteinExistence type="predicted"/>
<dbReference type="EMBL" id="BAABKP010000009">
    <property type="protein sequence ID" value="GAA4801187.1"/>
    <property type="molecule type" value="Genomic_DNA"/>
</dbReference>
<keyword evidence="3 5" id="KW-1133">Transmembrane helix</keyword>